<keyword evidence="5" id="KW-0812">Transmembrane</keyword>
<keyword evidence="5" id="KW-1133">Transmembrane helix</keyword>
<gene>
    <name evidence="7" type="ORF">METZ01_LOCUS256947</name>
</gene>
<dbReference type="InterPro" id="IPR019533">
    <property type="entry name" value="Peptidase_S26"/>
</dbReference>
<dbReference type="PANTHER" id="PTHR43390:SF1">
    <property type="entry name" value="CHLOROPLAST PROCESSING PEPTIDASE"/>
    <property type="match status" value="1"/>
</dbReference>
<feature type="domain" description="Peptidase S26" evidence="6">
    <location>
        <begin position="17"/>
        <end position="184"/>
    </location>
</feature>
<evidence type="ECO:0000256" key="2">
    <source>
        <dbReference type="ARBA" id="ARBA00009370"/>
    </source>
</evidence>
<dbReference type="Pfam" id="PF10502">
    <property type="entry name" value="Peptidase_S26"/>
    <property type="match status" value="1"/>
</dbReference>
<feature type="transmembrane region" description="Helical" evidence="5">
    <location>
        <begin position="12"/>
        <end position="32"/>
    </location>
</feature>
<evidence type="ECO:0000256" key="4">
    <source>
        <dbReference type="ARBA" id="ARBA00022801"/>
    </source>
</evidence>
<dbReference type="InterPro" id="IPR036286">
    <property type="entry name" value="LexA/Signal_pep-like_sf"/>
</dbReference>
<dbReference type="GO" id="GO:0006465">
    <property type="term" value="P:signal peptide processing"/>
    <property type="evidence" value="ECO:0007669"/>
    <property type="project" value="InterPro"/>
</dbReference>
<dbReference type="SUPFAM" id="SSF51306">
    <property type="entry name" value="LexA/Signal peptidase"/>
    <property type="match status" value="1"/>
</dbReference>
<proteinExistence type="inferred from homology"/>
<dbReference type="PANTHER" id="PTHR43390">
    <property type="entry name" value="SIGNAL PEPTIDASE I"/>
    <property type="match status" value="1"/>
</dbReference>
<reference evidence="7" key="1">
    <citation type="submission" date="2018-05" db="EMBL/GenBank/DDBJ databases">
        <authorList>
            <person name="Lanie J.A."/>
            <person name="Ng W.-L."/>
            <person name="Kazmierczak K.M."/>
            <person name="Andrzejewski T.M."/>
            <person name="Davidsen T.M."/>
            <person name="Wayne K.J."/>
            <person name="Tettelin H."/>
            <person name="Glass J.I."/>
            <person name="Rusch D."/>
            <person name="Podicherti R."/>
            <person name="Tsui H.-C.T."/>
            <person name="Winkler M.E."/>
        </authorList>
    </citation>
    <scope>NUCLEOTIDE SEQUENCE</scope>
</reference>
<dbReference type="GO" id="GO:0004252">
    <property type="term" value="F:serine-type endopeptidase activity"/>
    <property type="evidence" value="ECO:0007669"/>
    <property type="project" value="InterPro"/>
</dbReference>
<dbReference type="PRINTS" id="PR00727">
    <property type="entry name" value="LEADERPTASE"/>
</dbReference>
<dbReference type="GO" id="GO:0016020">
    <property type="term" value="C:membrane"/>
    <property type="evidence" value="ECO:0007669"/>
    <property type="project" value="InterPro"/>
</dbReference>
<evidence type="ECO:0000256" key="1">
    <source>
        <dbReference type="ARBA" id="ARBA00000677"/>
    </source>
</evidence>
<name>A0A382IZ28_9ZZZZ</name>
<dbReference type="PROSITE" id="PS00761">
    <property type="entry name" value="SPASE_I_3"/>
    <property type="match status" value="1"/>
</dbReference>
<comment type="similarity">
    <text evidence="2">Belongs to the peptidase S26 family.</text>
</comment>
<dbReference type="CDD" id="cd06530">
    <property type="entry name" value="S26_SPase_I"/>
    <property type="match status" value="1"/>
</dbReference>
<dbReference type="PROSITE" id="PS00760">
    <property type="entry name" value="SPASE_I_2"/>
    <property type="match status" value="1"/>
</dbReference>
<dbReference type="InterPro" id="IPR019757">
    <property type="entry name" value="Pept_S26A_signal_pept_1_Lys-AS"/>
</dbReference>
<dbReference type="EC" id="3.4.21.89" evidence="3"/>
<dbReference type="EMBL" id="UINC01070162">
    <property type="protein sequence ID" value="SVC04093.1"/>
    <property type="molecule type" value="Genomic_DNA"/>
</dbReference>
<evidence type="ECO:0000313" key="7">
    <source>
        <dbReference type="EMBL" id="SVC04093.1"/>
    </source>
</evidence>
<organism evidence="7">
    <name type="scientific">marine metagenome</name>
    <dbReference type="NCBI Taxonomy" id="408172"/>
    <lineage>
        <taxon>unclassified sequences</taxon>
        <taxon>metagenomes</taxon>
        <taxon>ecological metagenomes</taxon>
    </lineage>
</organism>
<evidence type="ECO:0000256" key="5">
    <source>
        <dbReference type="SAM" id="Phobius"/>
    </source>
</evidence>
<evidence type="ECO:0000259" key="6">
    <source>
        <dbReference type="Pfam" id="PF10502"/>
    </source>
</evidence>
<keyword evidence="4" id="KW-0378">Hydrolase</keyword>
<sequence>MNYLLTTWKTLVEISESVLIGLLFFFVLNLTLQNYVVRGDSMIPNYVSDQRVLVLKFSYIENILPKDIVNNNSYYLEPFDPQHGDIVVFKYPSNVKRKFVKRIIGLPGDNISIRNGFVFVNNIKIKEPYLESDKYRSYDNFGPVTVDPNHIFVLGDNRRVSNDSRNWGQVNYDLVIGKPFIKYWPLVD</sequence>
<keyword evidence="5" id="KW-0472">Membrane</keyword>
<accession>A0A382IZ28</accession>
<dbReference type="GO" id="GO:0009003">
    <property type="term" value="F:signal peptidase activity"/>
    <property type="evidence" value="ECO:0007669"/>
    <property type="project" value="UniProtKB-EC"/>
</dbReference>
<dbReference type="NCBIfam" id="TIGR02227">
    <property type="entry name" value="sigpep_I_bact"/>
    <property type="match status" value="1"/>
</dbReference>
<protein>
    <recommendedName>
        <fullName evidence="3">signal peptidase I</fullName>
        <ecNumber evidence="3">3.4.21.89</ecNumber>
    </recommendedName>
</protein>
<evidence type="ECO:0000256" key="3">
    <source>
        <dbReference type="ARBA" id="ARBA00013208"/>
    </source>
</evidence>
<dbReference type="InterPro" id="IPR000223">
    <property type="entry name" value="Pept_S26A_signal_pept_1"/>
</dbReference>
<dbReference type="Gene3D" id="2.10.109.10">
    <property type="entry name" value="Umud Fragment, subunit A"/>
    <property type="match status" value="1"/>
</dbReference>
<comment type="catalytic activity">
    <reaction evidence="1">
        <text>Cleavage of hydrophobic, N-terminal signal or leader sequences from secreted and periplasmic proteins.</text>
        <dbReference type="EC" id="3.4.21.89"/>
    </reaction>
</comment>
<dbReference type="InterPro" id="IPR019758">
    <property type="entry name" value="Pept_S26A_signal_pept_1_CS"/>
</dbReference>
<dbReference type="AlphaFoldDB" id="A0A382IZ28"/>